<accession>A0AAJ6Z4A7</accession>
<dbReference type="AlphaFoldDB" id="A0AAJ6Z4A7"/>
<dbReference type="RefSeq" id="XP_013165141.1">
    <property type="nucleotide sequence ID" value="XM_013309687.1"/>
</dbReference>
<proteinExistence type="predicted"/>
<dbReference type="Gene3D" id="2.130.10.10">
    <property type="entry name" value="YVTN repeat-like/Quinoprotein amine dehydrogenase"/>
    <property type="match status" value="1"/>
</dbReference>
<evidence type="ECO:0000313" key="1">
    <source>
        <dbReference type="RefSeq" id="XP_013165141.1"/>
    </source>
</evidence>
<dbReference type="KEGG" id="pxu:106115990"/>
<dbReference type="GeneID" id="106115990"/>
<organism evidence="1">
    <name type="scientific">Papilio xuthus</name>
    <name type="common">Asian swallowtail butterfly</name>
    <dbReference type="NCBI Taxonomy" id="66420"/>
    <lineage>
        <taxon>Eukaryota</taxon>
        <taxon>Metazoa</taxon>
        <taxon>Ecdysozoa</taxon>
        <taxon>Arthropoda</taxon>
        <taxon>Hexapoda</taxon>
        <taxon>Insecta</taxon>
        <taxon>Pterygota</taxon>
        <taxon>Neoptera</taxon>
        <taxon>Endopterygota</taxon>
        <taxon>Lepidoptera</taxon>
        <taxon>Glossata</taxon>
        <taxon>Ditrysia</taxon>
        <taxon>Papilionoidea</taxon>
        <taxon>Papilionidae</taxon>
        <taxon>Papilioninae</taxon>
        <taxon>Papilio</taxon>
    </lineage>
</organism>
<protein>
    <submittedName>
        <fullName evidence="1">Ommochrome-binding protein-like</fullName>
    </submittedName>
</protein>
<dbReference type="Proteomes" id="UP000694872">
    <property type="component" value="Unplaced"/>
</dbReference>
<dbReference type="SUPFAM" id="SSF63829">
    <property type="entry name" value="Calcium-dependent phosphotriesterase"/>
    <property type="match status" value="1"/>
</dbReference>
<name>A0AAJ6Z4A7_PAPXU</name>
<gene>
    <name evidence="1" type="primary">LOC106115990</name>
</gene>
<dbReference type="InterPro" id="IPR015943">
    <property type="entry name" value="WD40/YVTN_repeat-like_dom_sf"/>
</dbReference>
<reference evidence="1" key="1">
    <citation type="submission" date="2025-08" db="UniProtKB">
        <authorList>
            <consortium name="RefSeq"/>
        </authorList>
    </citation>
    <scope>IDENTIFICATION</scope>
</reference>
<sequence>MLRNVYFIVLLQAFKYSVHTMILVYFAAIALATVQAAEEKCDGVTINGHMHTKEVLKTNVDSPYQFSIDYTTNTLFFSYSTHTKDERFQLAYLNLDNKEFNTVSAIKDGFASAVDQDKGKVYLGAKGGVYNFNLKTKEANLLASTSQSIWQMFYKDGLYYSTYPKEEAYLYKDGVINRVEELKDTRAMLIALDENKNIYYSNSSGLFKYNKSNKEILNLSDDVVNGMNTDANGKLYFTSPNGIFRINDKLNTIDRLVTLENVYAAAIEKDGNILCGTDEGIVRFKKNKCHL</sequence>